<dbReference type="Pfam" id="PF23041">
    <property type="entry name" value="DUF7036"/>
    <property type="match status" value="2"/>
</dbReference>
<dbReference type="InterPro" id="IPR055464">
    <property type="entry name" value="DUF7036"/>
</dbReference>
<accession>A0ABP0YHL2</accession>
<evidence type="ECO:0000259" key="3">
    <source>
        <dbReference type="Pfam" id="PF23041"/>
    </source>
</evidence>
<evidence type="ECO:0000256" key="1">
    <source>
        <dbReference type="SAM" id="MobiDB-lite"/>
    </source>
</evidence>
<feature type="domain" description="DUF7036" evidence="3">
    <location>
        <begin position="213"/>
        <end position="303"/>
    </location>
</feature>
<proteinExistence type="predicted"/>
<organism evidence="4 5">
    <name type="scientific">Citrullus colocynthis</name>
    <name type="common">colocynth</name>
    <dbReference type="NCBI Taxonomy" id="252529"/>
    <lineage>
        <taxon>Eukaryota</taxon>
        <taxon>Viridiplantae</taxon>
        <taxon>Streptophyta</taxon>
        <taxon>Embryophyta</taxon>
        <taxon>Tracheophyta</taxon>
        <taxon>Spermatophyta</taxon>
        <taxon>Magnoliopsida</taxon>
        <taxon>eudicotyledons</taxon>
        <taxon>Gunneridae</taxon>
        <taxon>Pentapetalae</taxon>
        <taxon>rosids</taxon>
        <taxon>fabids</taxon>
        <taxon>Cucurbitales</taxon>
        <taxon>Cucurbitaceae</taxon>
        <taxon>Benincaseae</taxon>
        <taxon>Citrullus</taxon>
    </lineage>
</organism>
<feature type="compositionally biased region" description="Low complexity" evidence="1">
    <location>
        <begin position="340"/>
        <end position="353"/>
    </location>
</feature>
<dbReference type="EMBL" id="OZ021737">
    <property type="protein sequence ID" value="CAK9318097.1"/>
    <property type="molecule type" value="Genomic_DNA"/>
</dbReference>
<feature type="domain" description="DUF7036" evidence="3">
    <location>
        <begin position="89"/>
        <end position="180"/>
    </location>
</feature>
<protein>
    <recommendedName>
        <fullName evidence="3">DUF7036 domain-containing protein</fullName>
    </recommendedName>
</protein>
<dbReference type="PANTHER" id="PTHR33826">
    <property type="entry name" value="F20B24.21"/>
    <property type="match status" value="1"/>
</dbReference>
<feature type="transmembrane region" description="Helical" evidence="2">
    <location>
        <begin position="46"/>
        <end position="65"/>
    </location>
</feature>
<keyword evidence="2" id="KW-0812">Transmembrane</keyword>
<gene>
    <name evidence="4" type="ORF">CITCOLO1_LOCUS10053</name>
</gene>
<dbReference type="PANTHER" id="PTHR33826:SF4">
    <property type="entry name" value="F20B24.21"/>
    <property type="match status" value="1"/>
</dbReference>
<dbReference type="Proteomes" id="UP001642487">
    <property type="component" value="Chromosome 3"/>
</dbReference>
<keyword evidence="5" id="KW-1185">Reference proteome</keyword>
<feature type="region of interest" description="Disordered" evidence="1">
    <location>
        <begin position="316"/>
        <end position="446"/>
    </location>
</feature>
<keyword evidence="2" id="KW-0472">Membrane</keyword>
<sequence length="446" mass="49307">MGKGEEQNLPLQQRREVAPSGDSSGFLCGQCSIAFHRVCKELNFKCFFVLILGFVVFVPGFFWLLPLHERNSGFEAKDTIKLSATVQVYFVLEKPVNELLPHIKRLEFDINGELDIPNLKVSILSMHGIGESNRTYVVFGLLSEYITAPINPVSLSLLRSSLYGFFLSESNLTLTTSIFGQPSTFQILKFPGGISIIPFQHASIWQFPQIVFNFTLTNSISEILDNFAKFKSQLKFGLSLRTYENVYLQITNKIGSTMQPLVIVQASITSELGRITSQRLQQLAAIINTSPERNLGLDYSVFGEVKSVSLSSYSKRPAKAMPPSFSPAPAPVSGDHVKLPSSPRPSRSARSPATHFPPHANCETSSPTPSMVPPHSPREHSIPPISYPKSTRLIVPPAEQPRVSSPRASPVEFSPLLPPDLLPKPKPSFRSKPGQTKEDSSHPDHD</sequence>
<evidence type="ECO:0000313" key="4">
    <source>
        <dbReference type="EMBL" id="CAK9318097.1"/>
    </source>
</evidence>
<feature type="compositionally biased region" description="Basic and acidic residues" evidence="1">
    <location>
        <begin position="435"/>
        <end position="446"/>
    </location>
</feature>
<feature type="compositionally biased region" description="Pro residues" evidence="1">
    <location>
        <begin position="416"/>
        <end position="426"/>
    </location>
</feature>
<evidence type="ECO:0000313" key="5">
    <source>
        <dbReference type="Proteomes" id="UP001642487"/>
    </source>
</evidence>
<name>A0ABP0YHL2_9ROSI</name>
<keyword evidence="2" id="KW-1133">Transmembrane helix</keyword>
<reference evidence="4 5" key="1">
    <citation type="submission" date="2024-03" db="EMBL/GenBank/DDBJ databases">
        <authorList>
            <person name="Gkanogiannis A."/>
            <person name="Becerra Lopez-Lavalle L."/>
        </authorList>
    </citation>
    <scope>NUCLEOTIDE SEQUENCE [LARGE SCALE GENOMIC DNA]</scope>
</reference>
<feature type="region of interest" description="Disordered" evidence="1">
    <location>
        <begin position="1"/>
        <end position="22"/>
    </location>
</feature>
<evidence type="ECO:0000256" key="2">
    <source>
        <dbReference type="SAM" id="Phobius"/>
    </source>
</evidence>